<comment type="caution">
    <text evidence="2">The sequence shown here is derived from an EMBL/GenBank/DDBJ whole genome shotgun (WGS) entry which is preliminary data.</text>
</comment>
<evidence type="ECO:0000313" key="3">
    <source>
        <dbReference type="Proteomes" id="UP001062776"/>
    </source>
</evidence>
<reference evidence="2" key="1">
    <citation type="submission" date="2013-04" db="EMBL/GenBank/DDBJ databases">
        <title>The genome sequencing project of 58 acetic acid bacteria.</title>
        <authorList>
            <person name="Okamoto-Kainuma A."/>
            <person name="Ishikawa M."/>
            <person name="Umino S."/>
            <person name="Koizumi Y."/>
            <person name="Shiwa Y."/>
            <person name="Yoshikawa H."/>
            <person name="Matsutani M."/>
            <person name="Matsushita K."/>
        </authorList>
    </citation>
    <scope>NUCLEOTIDE SEQUENCE</scope>
    <source>
        <strain evidence="2">NRIC 0535</strain>
    </source>
</reference>
<proteinExistence type="predicted"/>
<evidence type="ECO:0000313" key="2">
    <source>
        <dbReference type="EMBL" id="GBQ87719.1"/>
    </source>
</evidence>
<sequence length="171" mass="18007">MMRPAKTDRTAPRAWGSIPYLSIAALLLTSLPGPALGAASADPAIQGAARSDELATILARPLFAPSRRPALSPDRVEGTPRLAGIIESEGKASAIFMLPGRERGVIVPIRGTMGNWQIVSIGGGAVTIRENGQDRILRPDRDRQSTHPANAPSLDFAPPVSSESFPPGMPQ</sequence>
<evidence type="ECO:0000256" key="1">
    <source>
        <dbReference type="SAM" id="MobiDB-lite"/>
    </source>
</evidence>
<feature type="region of interest" description="Disordered" evidence="1">
    <location>
        <begin position="139"/>
        <end position="171"/>
    </location>
</feature>
<organism evidence="2 3">
    <name type="scientific">Asaia krungthepensis NRIC 0535</name>
    <dbReference type="NCBI Taxonomy" id="1307925"/>
    <lineage>
        <taxon>Bacteria</taxon>
        <taxon>Pseudomonadati</taxon>
        <taxon>Pseudomonadota</taxon>
        <taxon>Alphaproteobacteria</taxon>
        <taxon>Acetobacterales</taxon>
        <taxon>Acetobacteraceae</taxon>
        <taxon>Asaia</taxon>
    </lineage>
</organism>
<protein>
    <submittedName>
        <fullName evidence="2">Uncharacterized protein</fullName>
    </submittedName>
</protein>
<name>A0ABQ0Q267_9PROT</name>
<dbReference type="RefSeq" id="WP_264815195.1">
    <property type="nucleotide sequence ID" value="NZ_BAPV01000010.1"/>
</dbReference>
<gene>
    <name evidence="2" type="ORF">AA0535_1351</name>
</gene>
<dbReference type="Proteomes" id="UP001062776">
    <property type="component" value="Unassembled WGS sequence"/>
</dbReference>
<dbReference type="EMBL" id="BAPV01000010">
    <property type="protein sequence ID" value="GBQ87719.1"/>
    <property type="molecule type" value="Genomic_DNA"/>
</dbReference>
<keyword evidence="3" id="KW-1185">Reference proteome</keyword>
<accession>A0ABQ0Q267</accession>